<dbReference type="AlphaFoldDB" id="A0A6C0C102"/>
<sequence length="103" mass="12123">MIILTKLFCMQNILKISKNSNDITHTGIHHRYSNITDLNHDNLYLYKTNIHKINILKTLENPNTPTLCKMILIDKYYDDFHYTPIVNLHAGGLFDDWDLDLHP</sequence>
<reference evidence="1" key="1">
    <citation type="journal article" date="2020" name="Nature">
        <title>Giant virus diversity and host interactions through global metagenomics.</title>
        <authorList>
            <person name="Schulz F."/>
            <person name="Roux S."/>
            <person name="Paez-Espino D."/>
            <person name="Jungbluth S."/>
            <person name="Walsh D.A."/>
            <person name="Denef V.J."/>
            <person name="McMahon K.D."/>
            <person name="Konstantinidis K.T."/>
            <person name="Eloe-Fadrosh E.A."/>
            <person name="Kyrpides N.C."/>
            <person name="Woyke T."/>
        </authorList>
    </citation>
    <scope>NUCLEOTIDE SEQUENCE</scope>
    <source>
        <strain evidence="1">GVMAG-M-3300020182-84</strain>
    </source>
</reference>
<accession>A0A6C0C102</accession>
<dbReference type="EMBL" id="MN739312">
    <property type="protein sequence ID" value="QHS98060.1"/>
    <property type="molecule type" value="Genomic_DNA"/>
</dbReference>
<proteinExistence type="predicted"/>
<protein>
    <submittedName>
        <fullName evidence="1">Uncharacterized protein</fullName>
    </submittedName>
</protein>
<name>A0A6C0C102_9ZZZZ</name>
<organism evidence="1">
    <name type="scientific">viral metagenome</name>
    <dbReference type="NCBI Taxonomy" id="1070528"/>
    <lineage>
        <taxon>unclassified sequences</taxon>
        <taxon>metagenomes</taxon>
        <taxon>organismal metagenomes</taxon>
    </lineage>
</organism>
<evidence type="ECO:0000313" key="1">
    <source>
        <dbReference type="EMBL" id="QHS98060.1"/>
    </source>
</evidence>